<dbReference type="PROSITE" id="PS50097">
    <property type="entry name" value="BTB"/>
    <property type="match status" value="1"/>
</dbReference>
<gene>
    <name evidence="2" type="ORF">CERZMDRAFT_80217</name>
</gene>
<evidence type="ECO:0000259" key="1">
    <source>
        <dbReference type="PROSITE" id="PS50097"/>
    </source>
</evidence>
<dbReference type="Gene3D" id="3.30.710.10">
    <property type="entry name" value="Potassium Channel Kv1.1, Chain A"/>
    <property type="match status" value="1"/>
</dbReference>
<accession>A0A6A6FVK4</accession>
<dbReference type="Proteomes" id="UP000799539">
    <property type="component" value="Unassembled WGS sequence"/>
</dbReference>
<dbReference type="OrthoDB" id="3647298at2759"/>
<dbReference type="PANTHER" id="PTHR47843">
    <property type="entry name" value="BTB DOMAIN-CONTAINING PROTEIN-RELATED"/>
    <property type="match status" value="1"/>
</dbReference>
<dbReference type="PANTHER" id="PTHR47843:SF2">
    <property type="entry name" value="BTB DOMAIN-CONTAINING PROTEIN"/>
    <property type="match status" value="1"/>
</dbReference>
<name>A0A6A6FVK4_9PEZI</name>
<reference evidence="2" key="1">
    <citation type="journal article" date="2020" name="Stud. Mycol.">
        <title>101 Dothideomycetes genomes: a test case for predicting lifestyles and emergence of pathogens.</title>
        <authorList>
            <person name="Haridas S."/>
            <person name="Albert R."/>
            <person name="Binder M."/>
            <person name="Bloem J."/>
            <person name="Labutti K."/>
            <person name="Salamov A."/>
            <person name="Andreopoulos B."/>
            <person name="Baker S."/>
            <person name="Barry K."/>
            <person name="Bills G."/>
            <person name="Bluhm B."/>
            <person name="Cannon C."/>
            <person name="Castanera R."/>
            <person name="Culley D."/>
            <person name="Daum C."/>
            <person name="Ezra D."/>
            <person name="Gonzalez J."/>
            <person name="Henrissat B."/>
            <person name="Kuo A."/>
            <person name="Liang C."/>
            <person name="Lipzen A."/>
            <person name="Lutzoni F."/>
            <person name="Magnuson J."/>
            <person name="Mondo S."/>
            <person name="Nolan M."/>
            <person name="Ohm R."/>
            <person name="Pangilinan J."/>
            <person name="Park H.-J."/>
            <person name="Ramirez L."/>
            <person name="Alfaro M."/>
            <person name="Sun H."/>
            <person name="Tritt A."/>
            <person name="Yoshinaga Y."/>
            <person name="Zwiers L.-H."/>
            <person name="Turgeon B."/>
            <person name="Goodwin S."/>
            <person name="Spatafora J."/>
            <person name="Crous P."/>
            <person name="Grigoriev I."/>
        </authorList>
    </citation>
    <scope>NUCLEOTIDE SEQUENCE</scope>
    <source>
        <strain evidence="2">SCOH1-5</strain>
    </source>
</reference>
<proteinExistence type="predicted"/>
<dbReference type="EMBL" id="ML992662">
    <property type="protein sequence ID" value="KAF2217467.1"/>
    <property type="molecule type" value="Genomic_DNA"/>
</dbReference>
<sequence>MSTPSPIWTKAPLASAAHDFSSLPIAVHVGQRPYTTFYVNESTIRASSRFFEKALDKERKEGRAREVVLPAYDPGAFNIYLNWLTTGKLYIEDDTAVNKGESGIFYYLVHAFLLGDKLCAPDFKDAVTDAAAAVYTEGLWMPGKVLRRILYEHTVSGASLRRMVTSQLSMGKPLAVSEDEPYALLYELSHELAAGESKTIEDFKKDVEDCMYHEHQSGAEHCYRNKRR</sequence>
<evidence type="ECO:0000313" key="3">
    <source>
        <dbReference type="Proteomes" id="UP000799539"/>
    </source>
</evidence>
<feature type="domain" description="BTB" evidence="1">
    <location>
        <begin position="21"/>
        <end position="93"/>
    </location>
</feature>
<organism evidence="2 3">
    <name type="scientific">Cercospora zeae-maydis SCOH1-5</name>
    <dbReference type="NCBI Taxonomy" id="717836"/>
    <lineage>
        <taxon>Eukaryota</taxon>
        <taxon>Fungi</taxon>
        <taxon>Dikarya</taxon>
        <taxon>Ascomycota</taxon>
        <taxon>Pezizomycotina</taxon>
        <taxon>Dothideomycetes</taxon>
        <taxon>Dothideomycetidae</taxon>
        <taxon>Mycosphaerellales</taxon>
        <taxon>Mycosphaerellaceae</taxon>
        <taxon>Cercospora</taxon>
    </lineage>
</organism>
<keyword evidence="3" id="KW-1185">Reference proteome</keyword>
<dbReference type="CDD" id="cd18186">
    <property type="entry name" value="BTB_POZ_ZBTB_KLHL-like"/>
    <property type="match status" value="1"/>
</dbReference>
<evidence type="ECO:0000313" key="2">
    <source>
        <dbReference type="EMBL" id="KAF2217467.1"/>
    </source>
</evidence>
<dbReference type="SUPFAM" id="SSF54695">
    <property type="entry name" value="POZ domain"/>
    <property type="match status" value="1"/>
</dbReference>
<dbReference type="AlphaFoldDB" id="A0A6A6FVK4"/>
<protein>
    <recommendedName>
        <fullName evidence="1">BTB domain-containing protein</fullName>
    </recommendedName>
</protein>
<dbReference type="InterPro" id="IPR011333">
    <property type="entry name" value="SKP1/BTB/POZ_sf"/>
</dbReference>
<dbReference type="InterPro" id="IPR000210">
    <property type="entry name" value="BTB/POZ_dom"/>
</dbReference>